<feature type="region of interest" description="Disordered" evidence="2">
    <location>
        <begin position="1323"/>
        <end position="1361"/>
    </location>
</feature>
<keyword evidence="5" id="KW-0675">Receptor</keyword>
<dbReference type="Gene3D" id="2.60.40.10">
    <property type="entry name" value="Immunoglobulins"/>
    <property type="match status" value="2"/>
</dbReference>
<dbReference type="PROSITE" id="PS50853">
    <property type="entry name" value="FN3"/>
    <property type="match status" value="1"/>
</dbReference>
<keyword evidence="6" id="KW-1185">Reference proteome</keyword>
<name>A0A7R8D2W9_LEPSM</name>
<dbReference type="Pfam" id="PF12714">
    <property type="entry name" value="TILa"/>
    <property type="match status" value="1"/>
</dbReference>
<dbReference type="Pfam" id="PF10517">
    <property type="entry name" value="DM13"/>
    <property type="match status" value="1"/>
</dbReference>
<reference evidence="5" key="1">
    <citation type="submission" date="2021-02" db="EMBL/GenBank/DDBJ databases">
        <authorList>
            <person name="Bekaert M."/>
        </authorList>
    </citation>
    <scope>NUCLEOTIDE SEQUENCE</scope>
    <source>
        <strain evidence="5">IoA-00</strain>
    </source>
</reference>
<dbReference type="SUPFAM" id="SSF57603">
    <property type="entry name" value="FnI-like domain"/>
    <property type="match status" value="1"/>
</dbReference>
<evidence type="ECO:0000256" key="3">
    <source>
        <dbReference type="SAM" id="Phobius"/>
    </source>
</evidence>
<dbReference type="Proteomes" id="UP000675881">
    <property type="component" value="Chromosome 7"/>
</dbReference>
<dbReference type="PANTHER" id="PTHR24036:SF5">
    <property type="entry name" value="THROMBOMODULIN"/>
    <property type="match status" value="1"/>
</dbReference>
<organism evidence="5 6">
    <name type="scientific">Lepeophtheirus salmonis</name>
    <name type="common">Salmon louse</name>
    <name type="synonym">Caligus salmonis</name>
    <dbReference type="NCBI Taxonomy" id="72036"/>
    <lineage>
        <taxon>Eukaryota</taxon>
        <taxon>Metazoa</taxon>
        <taxon>Ecdysozoa</taxon>
        <taxon>Arthropoda</taxon>
        <taxon>Crustacea</taxon>
        <taxon>Multicrustacea</taxon>
        <taxon>Hexanauplia</taxon>
        <taxon>Copepoda</taxon>
        <taxon>Siphonostomatoida</taxon>
        <taxon>Caligidae</taxon>
        <taxon>Lepeophtheirus</taxon>
    </lineage>
</organism>
<feature type="chain" id="PRO_5043647014" evidence="4">
    <location>
        <begin position="18"/>
        <end position="1361"/>
    </location>
</feature>
<feature type="transmembrane region" description="Helical" evidence="3">
    <location>
        <begin position="1280"/>
        <end position="1306"/>
    </location>
</feature>
<dbReference type="InterPro" id="IPR052126">
    <property type="entry name" value="Spindle_Org/Thrombomodulin"/>
</dbReference>
<dbReference type="InterPro" id="IPR003961">
    <property type="entry name" value="FN3_dom"/>
</dbReference>
<dbReference type="EMBL" id="HG994586">
    <property type="protein sequence ID" value="CAF3005740.1"/>
    <property type="molecule type" value="Genomic_DNA"/>
</dbReference>
<sequence>MRIQVVVLLFLSVSAYAQEAQPSLIKSCDCDPICEPVERCTNLIPRKDCSCCQICGDESQVCVYEEKIHAPNATFYSSDCSSHCSCSPTGDVFCAPIQCPPILHKKGTFKDDPYCHESMDHPDADECCVIALCEAVVEEENETHDPFYDNDDHSILVEEPRLIDDSLIVTETSSASPVVVVEKEDEKERTQVSEGEEINLEFLQITSMTIQVKFPGISGGNLMYVEDHLYKGETRNKAHGGVEPGTLYRLRWQAPDKQYPDLKVSTHEYSEKLPKIIVTRNDFKSATLSFDHYAPVDYNHGYVARYRLKKDLPTVTLDGLLPESKYVAKVSIYADYPSREFGISTGEVEFKTNMGCVYKNASYPIGIFNIECETSCNCAEDGTVECGERCKHPSLQKWCSRKRSSLVHVKGSSVVKMQSVDMKFFRGESAETICVCKEGYTGDPDSDSGCSPNSSQIPSTKGTDSCVAKNETYAMGEHWFDGCDYKCYCSEKLEIFCQPRCKNIPSAKIEGCELRTDTEDDCCQVLYCPSPNSENDLKPVIVPFDGCIFKNESYRISGFYDGCDQQCQCMGYGDKVCLPRCPPTAPAPGQKTKNVDKQQQEISKTPRILNRPSKETIIEGTEFEGISLGEFETLYHNVKGHVYAYNESTLFIQDFSYDGTGPDAYFWIGINSPTPNSDGLLIQYPDNGENDSSSSGYEVDAPVLGAYDKENIVLRLPEGITADQLKWISVWCRAFAVDFGHLIIPQDVLETVQVSEKLTQKEEDLFYPITETLPIRKKDTCLHKGQEHQRDQVFYDGCEQFCVCLENGETYCNPIECPSDFGLDVINPFCLEWNEHKDFIAEVPMCCPPVPVCISDGTCQYSGYSFKNYDNIPQNLTGCEKSCYCNDGEVQCQDACNSLPEEPPSYLPCIPEQSVIQPKEDRPCCNMWTCTKLEDLPDTIEGGSAYPLNSTFIEIELEAPRALGGRPGFYKILLGEGSEAGASPEEWTPRVVTPENGIFSLQPDGTLRLVLGGLLPEQKYFLRVDVHIKTSNNDARSPLLLSLSRRQAIFYLKAERIEPHSALVTWRYLTLYEKNYIDGVQIRYNSMENGEETSQVPETTPFIHRDTIFYQITELASNTEYKVDLYFIPVSNTTVEYTSIPQGGVLFKTSEPRVDPYDFKLKLNADDIGDRWMRLSWSGIPNPYQKYVSIFRLAYMEVNDVESRSIFKIANMETDNILNLLHLEPSTPYQVWLEAYLTNGRVAKSELLDISTKEGVYTEAESEGLKENPRLNNGEEVDTYYGSMVTAVVFAVLFALALLAISFLYLRRTTTYKAIISGGAAKMSKNNNGQDNQSTSIPMSSQNGNNTDRNGKKLSDQMSSI</sequence>
<keyword evidence="3" id="KW-0472">Membrane</keyword>
<keyword evidence="4" id="KW-0732">Signal</keyword>
<evidence type="ECO:0000256" key="1">
    <source>
        <dbReference type="ARBA" id="ARBA00022737"/>
    </source>
</evidence>
<dbReference type="InterPro" id="IPR025615">
    <property type="entry name" value="TILa_dom"/>
</dbReference>
<dbReference type="InterPro" id="IPR001007">
    <property type="entry name" value="VWF_dom"/>
</dbReference>
<dbReference type="SMART" id="SM00686">
    <property type="entry name" value="DM13"/>
    <property type="match status" value="1"/>
</dbReference>
<dbReference type="SUPFAM" id="SSF49265">
    <property type="entry name" value="Fibronectin type III"/>
    <property type="match status" value="1"/>
</dbReference>
<dbReference type="CDD" id="cd00063">
    <property type="entry name" value="FN3"/>
    <property type="match status" value="1"/>
</dbReference>
<evidence type="ECO:0000256" key="4">
    <source>
        <dbReference type="SAM" id="SignalP"/>
    </source>
</evidence>
<keyword evidence="1" id="KW-0677">Repeat</keyword>
<proteinExistence type="predicted"/>
<feature type="signal peptide" evidence="4">
    <location>
        <begin position="1"/>
        <end position="17"/>
    </location>
</feature>
<evidence type="ECO:0000256" key="2">
    <source>
        <dbReference type="SAM" id="MobiDB-lite"/>
    </source>
</evidence>
<dbReference type="PANTHER" id="PTHR24036">
    <property type="entry name" value="SKELETOR-RELATED"/>
    <property type="match status" value="1"/>
</dbReference>
<dbReference type="OrthoDB" id="6022609at2759"/>
<dbReference type="PROSITE" id="PS50184">
    <property type="entry name" value="VWFC_2"/>
    <property type="match status" value="2"/>
</dbReference>
<accession>A0A7R8D2W9</accession>
<feature type="region of interest" description="Disordered" evidence="2">
    <location>
        <begin position="587"/>
        <end position="608"/>
    </location>
</feature>
<evidence type="ECO:0000313" key="6">
    <source>
        <dbReference type="Proteomes" id="UP000675881"/>
    </source>
</evidence>
<keyword evidence="3" id="KW-1133">Transmembrane helix</keyword>
<feature type="compositionally biased region" description="Polar residues" evidence="2">
    <location>
        <begin position="1324"/>
        <end position="1348"/>
    </location>
</feature>
<dbReference type="InterPro" id="IPR013783">
    <property type="entry name" value="Ig-like_fold"/>
</dbReference>
<dbReference type="InterPro" id="IPR036116">
    <property type="entry name" value="FN3_sf"/>
</dbReference>
<dbReference type="InterPro" id="IPR019545">
    <property type="entry name" value="DM13_domain"/>
</dbReference>
<keyword evidence="3" id="KW-0812">Transmembrane</keyword>
<protein>
    <submittedName>
        <fullName evidence="5">Epidermal cell surface receptor</fullName>
    </submittedName>
</protein>
<dbReference type="PROSITE" id="PS51549">
    <property type="entry name" value="DM13"/>
    <property type="match status" value="1"/>
</dbReference>
<evidence type="ECO:0000313" key="5">
    <source>
        <dbReference type="EMBL" id="CAF3005740.1"/>
    </source>
</evidence>
<gene>
    <name evidence="5" type="ORF">LSAA_13025</name>
</gene>